<dbReference type="PANTHER" id="PTHR43244:SF1">
    <property type="entry name" value="5,10-METHYLENETETRAHYDROMETHANOPTERIN REDUCTASE"/>
    <property type="match status" value="1"/>
</dbReference>
<dbReference type="EMBL" id="JAACYR010000004">
    <property type="protein sequence ID" value="NDJ87903.1"/>
    <property type="molecule type" value="Genomic_DNA"/>
</dbReference>
<sequence length="331" mass="34163">MRLGTILLWGDDLSRFRSQVRLAEDLGYAVVGVGDSPAAWNELYVSLTVAAAESRQAVLTPMVTTPGLRHPSVTAGAISSLHQLTGGRVVLTIGTGGSAVGSVGRKPAGQREMRAYVEAVRSLLGGGPAEVDGRTAVPLQQARPVPVYLSGDGPKSLRLAGEIADGVVIGLGMSLDVVANKIATVRAAAAAAGRDPASIDVWGLAFTSVRDDAAQAASDITAFLASVGGMGLKAPHMRALIPPELRGAVAELEERYDPRQHVVVGGAGARLVEELGLVDFLVGLRGVTGTPAQVRDYAAQIEKLGVTHLLVALPGSADPDGTLRRLADALR</sequence>
<dbReference type="Pfam" id="PF00296">
    <property type="entry name" value="Bac_luciferase"/>
    <property type="match status" value="1"/>
</dbReference>
<dbReference type="AlphaFoldDB" id="A0A7K3L6V3"/>
<keyword evidence="1" id="KW-0560">Oxidoreductase</keyword>
<protein>
    <submittedName>
        <fullName evidence="3">LLM class flavin-dependent oxidoreductase</fullName>
    </submittedName>
</protein>
<accession>A0A7K3L6V3</accession>
<organism evidence="3 4">
    <name type="scientific">Mycolicibacter kumamotonensis</name>
    <dbReference type="NCBI Taxonomy" id="354243"/>
    <lineage>
        <taxon>Bacteria</taxon>
        <taxon>Bacillati</taxon>
        <taxon>Actinomycetota</taxon>
        <taxon>Actinomycetes</taxon>
        <taxon>Mycobacteriales</taxon>
        <taxon>Mycobacteriaceae</taxon>
        <taxon>Mycolicibacter</taxon>
    </lineage>
</organism>
<dbReference type="RefSeq" id="WP_162111612.1">
    <property type="nucleotide sequence ID" value="NZ_JAACYR010000004.1"/>
</dbReference>
<dbReference type="Proteomes" id="UP000466523">
    <property type="component" value="Unassembled WGS sequence"/>
</dbReference>
<dbReference type="PANTHER" id="PTHR43244">
    <property type="match status" value="1"/>
</dbReference>
<dbReference type="SUPFAM" id="SSF51679">
    <property type="entry name" value="Bacterial luciferase-like"/>
    <property type="match status" value="1"/>
</dbReference>
<gene>
    <name evidence="3" type="ORF">GWR20_01825</name>
</gene>
<dbReference type="InterPro" id="IPR011251">
    <property type="entry name" value="Luciferase-like_dom"/>
</dbReference>
<dbReference type="GO" id="GO:0016705">
    <property type="term" value="F:oxidoreductase activity, acting on paired donors, with incorporation or reduction of molecular oxygen"/>
    <property type="evidence" value="ECO:0007669"/>
    <property type="project" value="InterPro"/>
</dbReference>
<evidence type="ECO:0000259" key="2">
    <source>
        <dbReference type="Pfam" id="PF00296"/>
    </source>
</evidence>
<dbReference type="InterPro" id="IPR036661">
    <property type="entry name" value="Luciferase-like_sf"/>
</dbReference>
<proteinExistence type="predicted"/>
<feature type="domain" description="Luciferase-like" evidence="2">
    <location>
        <begin position="11"/>
        <end position="308"/>
    </location>
</feature>
<comment type="caution">
    <text evidence="3">The sequence shown here is derived from an EMBL/GenBank/DDBJ whole genome shotgun (WGS) entry which is preliminary data.</text>
</comment>
<evidence type="ECO:0000313" key="4">
    <source>
        <dbReference type="Proteomes" id="UP000466523"/>
    </source>
</evidence>
<dbReference type="InterPro" id="IPR050564">
    <property type="entry name" value="F420-G6PD/mer"/>
</dbReference>
<dbReference type="Gene3D" id="3.20.20.30">
    <property type="entry name" value="Luciferase-like domain"/>
    <property type="match status" value="1"/>
</dbReference>
<name>A0A7K3L6V3_9MYCO</name>
<evidence type="ECO:0000256" key="1">
    <source>
        <dbReference type="ARBA" id="ARBA00023002"/>
    </source>
</evidence>
<evidence type="ECO:0000313" key="3">
    <source>
        <dbReference type="EMBL" id="NDJ87903.1"/>
    </source>
</evidence>
<reference evidence="3 4" key="1">
    <citation type="submission" date="2020-01" db="EMBL/GenBank/DDBJ databases">
        <authorList>
            <person name="Sanchez-Estrada R."/>
            <person name="Gonzalez-Y-Merchand J.A."/>
            <person name="Rivera-Gutierrez S."/>
        </authorList>
    </citation>
    <scope>NUCLEOTIDE SEQUENCE [LARGE SCALE GENOMIC DNA]</scope>
    <source>
        <strain evidence="3 4">CST 7247</strain>
    </source>
</reference>